<gene>
    <name evidence="1" type="ORF">SAMN05444359_1552</name>
</gene>
<dbReference type="AlphaFoldDB" id="A0A1H9PIU2"/>
<dbReference type="Proteomes" id="UP000199021">
    <property type="component" value="Unassembled WGS sequence"/>
</dbReference>
<organism evidence="1 2">
    <name type="scientific">Neolewinella agarilytica</name>
    <dbReference type="NCBI Taxonomy" id="478744"/>
    <lineage>
        <taxon>Bacteria</taxon>
        <taxon>Pseudomonadati</taxon>
        <taxon>Bacteroidota</taxon>
        <taxon>Saprospiria</taxon>
        <taxon>Saprospirales</taxon>
        <taxon>Lewinellaceae</taxon>
        <taxon>Neolewinella</taxon>
    </lineage>
</organism>
<accession>A0A1H9PIU2</accession>
<evidence type="ECO:0000313" key="2">
    <source>
        <dbReference type="Proteomes" id="UP000199021"/>
    </source>
</evidence>
<name>A0A1H9PIU2_9BACT</name>
<keyword evidence="2" id="KW-1185">Reference proteome</keyword>
<protein>
    <submittedName>
        <fullName evidence="1">Uncharacterized protein</fullName>
    </submittedName>
</protein>
<dbReference type="EMBL" id="FOFB01000055">
    <property type="protein sequence ID" value="SER48010.1"/>
    <property type="molecule type" value="Genomic_DNA"/>
</dbReference>
<dbReference type="InParanoid" id="A0A1H9PIU2"/>
<reference evidence="2" key="1">
    <citation type="submission" date="2016-10" db="EMBL/GenBank/DDBJ databases">
        <authorList>
            <person name="Varghese N."/>
            <person name="Submissions S."/>
        </authorList>
    </citation>
    <scope>NUCLEOTIDE SEQUENCE [LARGE SCALE GENOMIC DNA]</scope>
    <source>
        <strain evidence="2">DSM 24740</strain>
    </source>
</reference>
<sequence length="48" mass="5489">MTTQRCRVTQTYRTDQTDHPQTRTVSLYIGFAVRPEKVSYSPNRAGNG</sequence>
<proteinExistence type="predicted"/>
<evidence type="ECO:0000313" key="1">
    <source>
        <dbReference type="EMBL" id="SER48010.1"/>
    </source>
</evidence>